<evidence type="ECO:0000313" key="2">
    <source>
        <dbReference type="Proteomes" id="UP000299102"/>
    </source>
</evidence>
<comment type="caution">
    <text evidence="1">The sequence shown here is derived from an EMBL/GenBank/DDBJ whole genome shotgun (WGS) entry which is preliminary data.</text>
</comment>
<dbReference type="AlphaFoldDB" id="A0A4C1UFL2"/>
<dbReference type="Proteomes" id="UP000299102">
    <property type="component" value="Unassembled WGS sequence"/>
</dbReference>
<name>A0A4C1UFL2_EUMVA</name>
<sequence length="76" mass="8207">MTLIEVIVCSLSCRRAPAGRESAVVARPAPPARTTVTFDVRRTKSARAPVSSFSWAQRGLIKIPLPEEESGDGRLS</sequence>
<organism evidence="1 2">
    <name type="scientific">Eumeta variegata</name>
    <name type="common">Bagworm moth</name>
    <name type="synonym">Eumeta japonica</name>
    <dbReference type="NCBI Taxonomy" id="151549"/>
    <lineage>
        <taxon>Eukaryota</taxon>
        <taxon>Metazoa</taxon>
        <taxon>Ecdysozoa</taxon>
        <taxon>Arthropoda</taxon>
        <taxon>Hexapoda</taxon>
        <taxon>Insecta</taxon>
        <taxon>Pterygota</taxon>
        <taxon>Neoptera</taxon>
        <taxon>Endopterygota</taxon>
        <taxon>Lepidoptera</taxon>
        <taxon>Glossata</taxon>
        <taxon>Ditrysia</taxon>
        <taxon>Tineoidea</taxon>
        <taxon>Psychidae</taxon>
        <taxon>Oiketicinae</taxon>
        <taxon>Eumeta</taxon>
    </lineage>
</organism>
<dbReference type="EMBL" id="BGZK01000165">
    <property type="protein sequence ID" value="GBP24704.1"/>
    <property type="molecule type" value="Genomic_DNA"/>
</dbReference>
<keyword evidence="2" id="KW-1185">Reference proteome</keyword>
<accession>A0A4C1UFL2</accession>
<protein>
    <submittedName>
        <fullName evidence="1">Uncharacterized protein</fullName>
    </submittedName>
</protein>
<proteinExistence type="predicted"/>
<evidence type="ECO:0000313" key="1">
    <source>
        <dbReference type="EMBL" id="GBP24704.1"/>
    </source>
</evidence>
<gene>
    <name evidence="1" type="ORF">EVAR_79550_1</name>
</gene>
<reference evidence="1 2" key="1">
    <citation type="journal article" date="2019" name="Commun. Biol.">
        <title>The bagworm genome reveals a unique fibroin gene that provides high tensile strength.</title>
        <authorList>
            <person name="Kono N."/>
            <person name="Nakamura H."/>
            <person name="Ohtoshi R."/>
            <person name="Tomita M."/>
            <person name="Numata K."/>
            <person name="Arakawa K."/>
        </authorList>
    </citation>
    <scope>NUCLEOTIDE SEQUENCE [LARGE SCALE GENOMIC DNA]</scope>
</reference>